<feature type="domain" description="Halobacterial output" evidence="2">
    <location>
        <begin position="36"/>
        <end position="101"/>
    </location>
</feature>
<protein>
    <recommendedName>
        <fullName evidence="2">Halobacterial output domain-containing protein</fullName>
    </recommendedName>
</protein>
<evidence type="ECO:0000313" key="3">
    <source>
        <dbReference type="EMBL" id="ELZ38744.1"/>
    </source>
</evidence>
<proteinExistence type="predicted"/>
<accession>M0DXD0</accession>
<sequence>MCRFGESTGMSSVTREPSDSGSMSETARVRHGSGGPSPSLAVVEAIADLAGVEPADLSDEGVVLYEHVDPDALNAIVSGRSDADVDVSLTVAGYDVRVGPESAVARRSRE</sequence>
<name>M0DXD0_9EURY</name>
<feature type="region of interest" description="Disordered" evidence="1">
    <location>
        <begin position="1"/>
        <end position="39"/>
    </location>
</feature>
<evidence type="ECO:0000256" key="1">
    <source>
        <dbReference type="SAM" id="MobiDB-lite"/>
    </source>
</evidence>
<dbReference type="AlphaFoldDB" id="M0DXD0"/>
<evidence type="ECO:0000259" key="2">
    <source>
        <dbReference type="Pfam" id="PF18545"/>
    </source>
</evidence>
<dbReference type="Proteomes" id="UP000011523">
    <property type="component" value="Unassembled WGS sequence"/>
</dbReference>
<evidence type="ECO:0000313" key="4">
    <source>
        <dbReference type="Proteomes" id="UP000011523"/>
    </source>
</evidence>
<dbReference type="PATRIC" id="fig|1227485.3.peg.1282"/>
<dbReference type="Pfam" id="PF18545">
    <property type="entry name" value="HalOD1"/>
    <property type="match status" value="1"/>
</dbReference>
<gene>
    <name evidence="3" type="ORF">C472_06640</name>
</gene>
<feature type="compositionally biased region" description="Polar residues" evidence="1">
    <location>
        <begin position="8"/>
        <end position="25"/>
    </location>
</feature>
<dbReference type="EMBL" id="AOJD01000035">
    <property type="protein sequence ID" value="ELZ38744.1"/>
    <property type="molecule type" value="Genomic_DNA"/>
</dbReference>
<dbReference type="InterPro" id="IPR040624">
    <property type="entry name" value="HalOD1"/>
</dbReference>
<reference evidence="3 4" key="1">
    <citation type="journal article" date="2014" name="PLoS Genet.">
        <title>Phylogenetically driven sequencing of extremely halophilic archaea reveals strategies for static and dynamic osmo-response.</title>
        <authorList>
            <person name="Becker E.A."/>
            <person name="Seitzer P.M."/>
            <person name="Tritt A."/>
            <person name="Larsen D."/>
            <person name="Krusor M."/>
            <person name="Yao A.I."/>
            <person name="Wu D."/>
            <person name="Madern D."/>
            <person name="Eisen J.A."/>
            <person name="Darling A.E."/>
            <person name="Facciotti M.T."/>
        </authorList>
    </citation>
    <scope>NUCLEOTIDE SEQUENCE [LARGE SCALE GENOMIC DNA]</scope>
    <source>
        <strain evidence="3 4">DSM 14210</strain>
    </source>
</reference>
<organism evidence="3 4">
    <name type="scientific">Halorubrum tebenquichense DSM 14210</name>
    <dbReference type="NCBI Taxonomy" id="1227485"/>
    <lineage>
        <taxon>Archaea</taxon>
        <taxon>Methanobacteriati</taxon>
        <taxon>Methanobacteriota</taxon>
        <taxon>Stenosarchaea group</taxon>
        <taxon>Halobacteria</taxon>
        <taxon>Halobacteriales</taxon>
        <taxon>Haloferacaceae</taxon>
        <taxon>Halorubrum</taxon>
    </lineage>
</organism>
<keyword evidence="4" id="KW-1185">Reference proteome</keyword>
<comment type="caution">
    <text evidence="3">The sequence shown here is derived from an EMBL/GenBank/DDBJ whole genome shotgun (WGS) entry which is preliminary data.</text>
</comment>